<keyword evidence="1 2" id="KW-0597">Phosphoprotein</keyword>
<dbReference type="InterPro" id="IPR011006">
    <property type="entry name" value="CheY-like_superfamily"/>
</dbReference>
<dbReference type="PANTHER" id="PTHR44591">
    <property type="entry name" value="STRESS RESPONSE REGULATOR PROTEIN 1"/>
    <property type="match status" value="1"/>
</dbReference>
<dbReference type="Gene3D" id="3.40.50.2300">
    <property type="match status" value="1"/>
</dbReference>
<dbReference type="SUPFAM" id="SSF52172">
    <property type="entry name" value="CheY-like"/>
    <property type="match status" value="1"/>
</dbReference>
<dbReference type="InterPro" id="IPR050595">
    <property type="entry name" value="Bact_response_regulator"/>
</dbReference>
<dbReference type="PANTHER" id="PTHR44591:SF3">
    <property type="entry name" value="RESPONSE REGULATORY DOMAIN-CONTAINING PROTEIN"/>
    <property type="match status" value="1"/>
</dbReference>
<feature type="domain" description="Response regulatory" evidence="3">
    <location>
        <begin position="11"/>
        <end position="127"/>
    </location>
</feature>
<reference evidence="4" key="1">
    <citation type="submission" date="2024-06" db="EMBL/GenBank/DDBJ databases">
        <title>Sequencing and assembly of the genome of Dyadobacter sp. strain 676, a symbiont of Cyamopsis tetragonoloba.</title>
        <authorList>
            <person name="Guro P."/>
            <person name="Sazanova A."/>
            <person name="Kuznetsova I."/>
            <person name="Belimov A."/>
            <person name="Safronova V."/>
        </authorList>
    </citation>
    <scope>NUCLEOTIDE SEQUENCE</scope>
    <source>
        <strain evidence="4">676</strain>
    </source>
</reference>
<protein>
    <submittedName>
        <fullName evidence="4">Response regulator</fullName>
    </submittedName>
</protein>
<dbReference type="AlphaFoldDB" id="A0AAU8FJ95"/>
<evidence type="ECO:0000313" key="4">
    <source>
        <dbReference type="EMBL" id="XCH23611.1"/>
    </source>
</evidence>
<gene>
    <name evidence="4" type="ORF">ABV298_25405</name>
</gene>
<evidence type="ECO:0000259" key="3">
    <source>
        <dbReference type="PROSITE" id="PS50110"/>
    </source>
</evidence>
<proteinExistence type="predicted"/>
<feature type="modified residue" description="4-aspartylphosphate" evidence="2">
    <location>
        <position position="60"/>
    </location>
</feature>
<dbReference type="GO" id="GO:0000160">
    <property type="term" value="P:phosphorelay signal transduction system"/>
    <property type="evidence" value="ECO:0007669"/>
    <property type="project" value="InterPro"/>
</dbReference>
<accession>A0AAU8FJ95</accession>
<evidence type="ECO:0000256" key="1">
    <source>
        <dbReference type="ARBA" id="ARBA00022553"/>
    </source>
</evidence>
<dbReference type="SMART" id="SM00448">
    <property type="entry name" value="REC"/>
    <property type="match status" value="1"/>
</dbReference>
<dbReference type="PROSITE" id="PS50110">
    <property type="entry name" value="RESPONSE_REGULATORY"/>
    <property type="match status" value="1"/>
</dbReference>
<dbReference type="Pfam" id="PF00072">
    <property type="entry name" value="Response_reg"/>
    <property type="match status" value="1"/>
</dbReference>
<organism evidence="4">
    <name type="scientific">Dyadobacter sp. 676</name>
    <dbReference type="NCBI Taxonomy" id="3088362"/>
    <lineage>
        <taxon>Bacteria</taxon>
        <taxon>Pseudomonadati</taxon>
        <taxon>Bacteroidota</taxon>
        <taxon>Cytophagia</taxon>
        <taxon>Cytophagales</taxon>
        <taxon>Spirosomataceae</taxon>
        <taxon>Dyadobacter</taxon>
    </lineage>
</organism>
<evidence type="ECO:0000256" key="2">
    <source>
        <dbReference type="PROSITE-ProRule" id="PRU00169"/>
    </source>
</evidence>
<sequence length="131" mass="14656">MTSKELNSRFNILVVDDNRDMLLITSSLLKISGFRTQTCESGPRCIAMTEAEVFDAVILDIEMSDMDGFAVCEHIRAQPWGKLLPIIAYTGHKEDIFQKYPGKSAFTRFLAKPATIEELSKAIHDAISAMK</sequence>
<dbReference type="InterPro" id="IPR001789">
    <property type="entry name" value="Sig_transdc_resp-reg_receiver"/>
</dbReference>
<name>A0AAU8FJ95_9BACT</name>
<dbReference type="EMBL" id="CP159289">
    <property type="protein sequence ID" value="XCH23611.1"/>
    <property type="molecule type" value="Genomic_DNA"/>
</dbReference>
<dbReference type="RefSeq" id="WP_353718935.1">
    <property type="nucleotide sequence ID" value="NZ_CP159289.1"/>
</dbReference>